<dbReference type="InterPro" id="IPR027417">
    <property type="entry name" value="P-loop_NTPase"/>
</dbReference>
<evidence type="ECO:0000259" key="1">
    <source>
        <dbReference type="Pfam" id="PF08707"/>
    </source>
</evidence>
<reference evidence="2" key="1">
    <citation type="submission" date="2020-05" db="EMBL/GenBank/DDBJ databases">
        <authorList>
            <person name="Chiriac C."/>
            <person name="Salcher M."/>
            <person name="Ghai R."/>
            <person name="Kavagutti S V."/>
        </authorList>
    </citation>
    <scope>NUCLEOTIDE SEQUENCE</scope>
</reference>
<protein>
    <submittedName>
        <fullName evidence="2">Primase, C-terminal 2</fullName>
    </submittedName>
</protein>
<dbReference type="Pfam" id="PF13481">
    <property type="entry name" value="AAA_25"/>
    <property type="match status" value="1"/>
</dbReference>
<name>A0A6J7W4W4_9CAUD</name>
<dbReference type="Pfam" id="PF08707">
    <property type="entry name" value="PriCT_2"/>
    <property type="match status" value="1"/>
</dbReference>
<sequence length="615" mass="69499">MNYTPKEVALDEAILKQARWIPWFLEGDKKKPAVEWSDYQNRKPFEAVKGNVGIVFDKQVDCLVGLDLDDCIDDEGNYNAQATRAIELFQGKAYIERSVSGHGLHFIFYADLGISFNAKPIEYYEQGRYFTFSGLVVPGSSSTPQPCQKEIKQFIQEYAPQKLNPKVKEAASDIGLVSSAQVREALAKISPDCNRGDWFTAACALHYEFEGEEKGFELFHEWSARADAKYQGEEDCRKVWDSLGNYKGAAITIGSLFELAKSAEFSPVYEYALSQDDSPDIEVHGKEKEKKRWLTTRDLDSKLGPIEWLIDDYFEASTISIIWGDTMAFKSFLALEVCFCVAAGIQWHGKEVRQGTVLYVCGEGANGIARRITGLRQKYNIWEEIPLYVSHGSRDMIEWEAMKEVIAYGQSLQTKINLVMVDTVNRNFSGEENSSKDVAKAYKHLDKVKETFDCSIAMVHHTGKSGTTIRGSAAWVQNVDASYEMQRQSKSFYTTFIPHKMKDAALGDEMNFEMKEVFLKRKGDKKETLLTTLISEHIDEIPVERTRRKEGGVTVTILKCLEEKGVAVRLKEIEDYASDNGQGIDSIKTTLLRMVKSGEVLRVKPGVYELPPLTK</sequence>
<feature type="domain" description="Primase C-terminal 2" evidence="1">
    <location>
        <begin position="182"/>
        <end position="260"/>
    </location>
</feature>
<dbReference type="InterPro" id="IPR014819">
    <property type="entry name" value="PriCT_2"/>
</dbReference>
<organism evidence="2">
    <name type="scientific">uncultured Caudovirales phage</name>
    <dbReference type="NCBI Taxonomy" id="2100421"/>
    <lineage>
        <taxon>Viruses</taxon>
        <taxon>Duplodnaviria</taxon>
        <taxon>Heunggongvirae</taxon>
        <taxon>Uroviricota</taxon>
        <taxon>Caudoviricetes</taxon>
        <taxon>Peduoviridae</taxon>
        <taxon>Maltschvirus</taxon>
        <taxon>Maltschvirus maltsch</taxon>
    </lineage>
</organism>
<dbReference type="Gene3D" id="3.40.50.300">
    <property type="entry name" value="P-loop containing nucleotide triphosphate hydrolases"/>
    <property type="match status" value="1"/>
</dbReference>
<proteinExistence type="predicted"/>
<accession>A0A6J7W4W4</accession>
<dbReference type="GO" id="GO:0016817">
    <property type="term" value="F:hydrolase activity, acting on acid anhydrides"/>
    <property type="evidence" value="ECO:0007669"/>
    <property type="project" value="InterPro"/>
</dbReference>
<dbReference type="EMBL" id="LR798197">
    <property type="protein sequence ID" value="CAB5151273.1"/>
    <property type="molecule type" value="Genomic_DNA"/>
</dbReference>
<gene>
    <name evidence="2" type="ORF">UFOVP148_32</name>
</gene>
<dbReference type="SUPFAM" id="SSF52540">
    <property type="entry name" value="P-loop containing nucleoside triphosphate hydrolases"/>
    <property type="match status" value="1"/>
</dbReference>
<evidence type="ECO:0000313" key="2">
    <source>
        <dbReference type="EMBL" id="CAB5151273.1"/>
    </source>
</evidence>